<feature type="transmembrane region" description="Helical" evidence="1">
    <location>
        <begin position="52"/>
        <end position="69"/>
    </location>
</feature>
<keyword evidence="1" id="KW-1133">Transmembrane helix</keyword>
<organism evidence="2 3">
    <name type="scientific">Legionella busanensis</name>
    <dbReference type="NCBI Taxonomy" id="190655"/>
    <lineage>
        <taxon>Bacteria</taxon>
        <taxon>Pseudomonadati</taxon>
        <taxon>Pseudomonadota</taxon>
        <taxon>Gammaproteobacteria</taxon>
        <taxon>Legionellales</taxon>
        <taxon>Legionellaceae</taxon>
        <taxon>Legionella</taxon>
    </lineage>
</organism>
<feature type="transmembrane region" description="Helical" evidence="1">
    <location>
        <begin position="24"/>
        <end position="46"/>
    </location>
</feature>
<protein>
    <submittedName>
        <fullName evidence="2">Conjugative transfer region protein</fullName>
    </submittedName>
</protein>
<evidence type="ECO:0000313" key="3">
    <source>
        <dbReference type="Proteomes" id="UP000254794"/>
    </source>
</evidence>
<keyword evidence="1" id="KW-0472">Membrane</keyword>
<reference evidence="2 3" key="1">
    <citation type="submission" date="2018-06" db="EMBL/GenBank/DDBJ databases">
        <authorList>
            <consortium name="Pathogen Informatics"/>
            <person name="Doyle S."/>
        </authorList>
    </citation>
    <scope>NUCLEOTIDE SEQUENCE [LARGE SCALE GENOMIC DNA]</scope>
    <source>
        <strain evidence="2 3">NCTC13316</strain>
    </source>
</reference>
<proteinExistence type="predicted"/>
<dbReference type="Proteomes" id="UP000254794">
    <property type="component" value="Unassembled WGS sequence"/>
</dbReference>
<sequence length="120" mass="13207">MNGPSSRTLTHEFIAYQGLTLRELLVTGLLGMGVTCFFTTIIGGLLGWTGTAGALGLVLGFFLSVRVFPYRLARHKQGKPTGFLRKKLVIQVSRVGLIKSPYLCHQGFWRKARLLGGRDV</sequence>
<dbReference type="AlphaFoldDB" id="A0A378K9E5"/>
<dbReference type="EMBL" id="UGOD01000006">
    <property type="protein sequence ID" value="STX81568.1"/>
    <property type="molecule type" value="Genomic_DNA"/>
</dbReference>
<keyword evidence="3" id="KW-1185">Reference proteome</keyword>
<evidence type="ECO:0000256" key="1">
    <source>
        <dbReference type="SAM" id="Phobius"/>
    </source>
</evidence>
<dbReference type="OrthoDB" id="5656461at2"/>
<dbReference type="InterPro" id="IPR021877">
    <property type="entry name" value="DUF3487"/>
</dbReference>
<evidence type="ECO:0000313" key="2">
    <source>
        <dbReference type="EMBL" id="STX81568.1"/>
    </source>
</evidence>
<gene>
    <name evidence="2" type="ORF">NCTC13316_03441</name>
</gene>
<keyword evidence="1" id="KW-0812">Transmembrane</keyword>
<accession>A0A378K9E5</accession>
<dbReference type="RefSeq" id="WP_115332931.1">
    <property type="nucleotide sequence ID" value="NZ_CAAAHP010000008.1"/>
</dbReference>
<name>A0A378K9E5_9GAMM</name>
<dbReference type="Pfam" id="PF11990">
    <property type="entry name" value="DUF3487"/>
    <property type="match status" value="1"/>
</dbReference>